<protein>
    <submittedName>
        <fullName evidence="1">Uncharacterized protein</fullName>
    </submittedName>
</protein>
<proteinExistence type="predicted"/>
<comment type="caution">
    <text evidence="1">The sequence shown here is derived from an EMBL/GenBank/DDBJ whole genome shotgun (WGS) entry which is preliminary data.</text>
</comment>
<gene>
    <name evidence="1" type="ORF">M5K25_011353</name>
</gene>
<evidence type="ECO:0000313" key="2">
    <source>
        <dbReference type="Proteomes" id="UP001552299"/>
    </source>
</evidence>
<reference evidence="1 2" key="1">
    <citation type="journal article" date="2024" name="Plant Biotechnol. J.">
        <title>Dendrobium thyrsiflorum genome and its molecular insights into genes involved in important horticultural traits.</title>
        <authorList>
            <person name="Chen B."/>
            <person name="Wang J.Y."/>
            <person name="Zheng P.J."/>
            <person name="Li K.L."/>
            <person name="Liang Y.M."/>
            <person name="Chen X.F."/>
            <person name="Zhang C."/>
            <person name="Zhao X."/>
            <person name="He X."/>
            <person name="Zhang G.Q."/>
            <person name="Liu Z.J."/>
            <person name="Xu Q."/>
        </authorList>
    </citation>
    <scope>NUCLEOTIDE SEQUENCE [LARGE SCALE GENOMIC DNA]</scope>
    <source>
        <strain evidence="1">GZMU011</strain>
    </source>
</reference>
<evidence type="ECO:0000313" key="1">
    <source>
        <dbReference type="EMBL" id="KAL0919268.1"/>
    </source>
</evidence>
<name>A0ABD0V3L8_DENTH</name>
<dbReference type="Proteomes" id="UP001552299">
    <property type="component" value="Unassembled WGS sequence"/>
</dbReference>
<organism evidence="1 2">
    <name type="scientific">Dendrobium thyrsiflorum</name>
    <name type="common">Pinecone-like raceme dendrobium</name>
    <name type="synonym">Orchid</name>
    <dbReference type="NCBI Taxonomy" id="117978"/>
    <lineage>
        <taxon>Eukaryota</taxon>
        <taxon>Viridiplantae</taxon>
        <taxon>Streptophyta</taxon>
        <taxon>Embryophyta</taxon>
        <taxon>Tracheophyta</taxon>
        <taxon>Spermatophyta</taxon>
        <taxon>Magnoliopsida</taxon>
        <taxon>Liliopsida</taxon>
        <taxon>Asparagales</taxon>
        <taxon>Orchidaceae</taxon>
        <taxon>Epidendroideae</taxon>
        <taxon>Malaxideae</taxon>
        <taxon>Dendrobiinae</taxon>
        <taxon>Dendrobium</taxon>
    </lineage>
</organism>
<keyword evidence="2" id="KW-1185">Reference proteome</keyword>
<accession>A0ABD0V3L8</accession>
<dbReference type="EMBL" id="JANQDX010000009">
    <property type="protein sequence ID" value="KAL0919268.1"/>
    <property type="molecule type" value="Genomic_DNA"/>
</dbReference>
<dbReference type="AlphaFoldDB" id="A0ABD0V3L8"/>
<sequence>MLPLLQISFKRRGNCCGTSNHSLDLRVFRFPLNGSGDWVGVLSRWRLGSASRLRPQLATDRGRSLPLCHSTAWAMGHCFFGMDYLVCGWQECHAST</sequence>